<dbReference type="RefSeq" id="WP_145446340.1">
    <property type="nucleotide sequence ID" value="NZ_CP036280.1"/>
</dbReference>
<dbReference type="PANTHER" id="PTHR30329">
    <property type="entry name" value="STATOR ELEMENT OF FLAGELLAR MOTOR COMPLEX"/>
    <property type="match status" value="1"/>
</dbReference>
<dbReference type="EMBL" id="CP036280">
    <property type="protein sequence ID" value="QDU72164.1"/>
    <property type="molecule type" value="Genomic_DNA"/>
</dbReference>
<dbReference type="Pfam" id="PF00691">
    <property type="entry name" value="OmpA"/>
    <property type="match status" value="1"/>
</dbReference>
<evidence type="ECO:0000313" key="9">
    <source>
        <dbReference type="EMBL" id="QDU72164.1"/>
    </source>
</evidence>
<proteinExistence type="inferred from homology"/>
<dbReference type="InterPro" id="IPR025713">
    <property type="entry name" value="MotB-like_N_dom"/>
</dbReference>
<dbReference type="GO" id="GO:0005886">
    <property type="term" value="C:plasma membrane"/>
    <property type="evidence" value="ECO:0007669"/>
    <property type="project" value="UniProtKB-SubCell"/>
</dbReference>
<dbReference type="InterPro" id="IPR036737">
    <property type="entry name" value="OmpA-like_sf"/>
</dbReference>
<dbReference type="InterPro" id="IPR006665">
    <property type="entry name" value="OmpA-like"/>
</dbReference>
<evidence type="ECO:0000256" key="4">
    <source>
        <dbReference type="ARBA" id="ARBA00022692"/>
    </source>
</evidence>
<name>A0A518BYX6_9BACT</name>
<dbReference type="InterPro" id="IPR050330">
    <property type="entry name" value="Bact_OuterMem_StrucFunc"/>
</dbReference>
<keyword evidence="6 7" id="KW-0472">Membrane</keyword>
<keyword evidence="9" id="KW-0969">Cilium</keyword>
<comment type="similarity">
    <text evidence="2">Belongs to the MotB family.</text>
</comment>
<evidence type="ECO:0000313" key="10">
    <source>
        <dbReference type="Proteomes" id="UP000320386"/>
    </source>
</evidence>
<evidence type="ECO:0000256" key="5">
    <source>
        <dbReference type="ARBA" id="ARBA00022989"/>
    </source>
</evidence>
<evidence type="ECO:0000256" key="3">
    <source>
        <dbReference type="ARBA" id="ARBA00022475"/>
    </source>
</evidence>
<dbReference type="KEGG" id="mcad:Pan265_20270"/>
<dbReference type="Proteomes" id="UP000320386">
    <property type="component" value="Chromosome"/>
</dbReference>
<organism evidence="9 10">
    <name type="scientific">Mucisphaera calidilacus</name>
    <dbReference type="NCBI Taxonomy" id="2527982"/>
    <lineage>
        <taxon>Bacteria</taxon>
        <taxon>Pseudomonadati</taxon>
        <taxon>Planctomycetota</taxon>
        <taxon>Phycisphaerae</taxon>
        <taxon>Phycisphaerales</taxon>
        <taxon>Phycisphaeraceae</taxon>
        <taxon>Mucisphaera</taxon>
    </lineage>
</organism>
<evidence type="ECO:0000256" key="6">
    <source>
        <dbReference type="ARBA" id="ARBA00023136"/>
    </source>
</evidence>
<keyword evidence="4" id="KW-0812">Transmembrane</keyword>
<comment type="subcellular location">
    <subcellularLocation>
        <location evidence="1">Cell membrane</location>
        <topology evidence="1">Single-pass membrane protein</topology>
    </subcellularLocation>
</comment>
<feature type="domain" description="OmpA-like" evidence="8">
    <location>
        <begin position="112"/>
        <end position="237"/>
    </location>
</feature>
<evidence type="ECO:0000256" key="7">
    <source>
        <dbReference type="PROSITE-ProRule" id="PRU00473"/>
    </source>
</evidence>
<dbReference type="AlphaFoldDB" id="A0A518BYX6"/>
<keyword evidence="9" id="KW-0282">Flagellum</keyword>
<keyword evidence="9" id="KW-0966">Cell projection</keyword>
<reference evidence="9 10" key="1">
    <citation type="submission" date="2019-02" db="EMBL/GenBank/DDBJ databases">
        <title>Deep-cultivation of Planctomycetes and their phenomic and genomic characterization uncovers novel biology.</title>
        <authorList>
            <person name="Wiegand S."/>
            <person name="Jogler M."/>
            <person name="Boedeker C."/>
            <person name="Pinto D."/>
            <person name="Vollmers J."/>
            <person name="Rivas-Marin E."/>
            <person name="Kohn T."/>
            <person name="Peeters S.H."/>
            <person name="Heuer A."/>
            <person name="Rast P."/>
            <person name="Oberbeckmann S."/>
            <person name="Bunk B."/>
            <person name="Jeske O."/>
            <person name="Meyerdierks A."/>
            <person name="Storesund J.E."/>
            <person name="Kallscheuer N."/>
            <person name="Luecker S."/>
            <person name="Lage O.M."/>
            <person name="Pohl T."/>
            <person name="Merkel B.J."/>
            <person name="Hornburger P."/>
            <person name="Mueller R.-W."/>
            <person name="Bruemmer F."/>
            <person name="Labrenz M."/>
            <person name="Spormann A.M."/>
            <person name="Op den Camp H."/>
            <person name="Overmann J."/>
            <person name="Amann R."/>
            <person name="Jetten M.S.M."/>
            <person name="Mascher T."/>
            <person name="Medema M.H."/>
            <person name="Devos D.P."/>
            <person name="Kaster A.-K."/>
            <person name="Ovreas L."/>
            <person name="Rohde M."/>
            <person name="Galperin M.Y."/>
            <person name="Jogler C."/>
        </authorList>
    </citation>
    <scope>NUCLEOTIDE SEQUENCE [LARGE SCALE GENOMIC DNA]</scope>
    <source>
        <strain evidence="9 10">Pan265</strain>
    </source>
</reference>
<evidence type="ECO:0000259" key="8">
    <source>
        <dbReference type="PROSITE" id="PS51123"/>
    </source>
</evidence>
<gene>
    <name evidence="9" type="ORF">Pan265_20270</name>
</gene>
<protein>
    <submittedName>
        <fullName evidence="9">Flagellar motor protein MotB</fullName>
    </submittedName>
</protein>
<keyword evidence="5" id="KW-1133">Transmembrane helix</keyword>
<sequence length="250" mass="27540">MAKKRQKAAAAGAPEWMVTYGDMVTLLLCFFVLIVSFSEIKREDEFQAVVEEIKKAFGMKGGGGKIPTPDDPELSLIEKLEYLELKKDKQPSPQEVNDPAIEGETPTVKTIRPGELYAVGGPIVFEPGSAELSEASRVQLGPVIEEIKGANNLILIKGHTARLEIAGRHSDYKDLWELSFARSKAIFDYLTSEDVGLRSERFKLISAADKEPLIERAYSLDDQQPNRRAELMVSASIVDDYSQPTAVGGP</sequence>
<dbReference type="PANTHER" id="PTHR30329:SF21">
    <property type="entry name" value="LIPOPROTEIN YIAD-RELATED"/>
    <property type="match status" value="1"/>
</dbReference>
<dbReference type="SUPFAM" id="SSF103088">
    <property type="entry name" value="OmpA-like"/>
    <property type="match status" value="1"/>
</dbReference>
<accession>A0A518BYX6</accession>
<evidence type="ECO:0000256" key="2">
    <source>
        <dbReference type="ARBA" id="ARBA00008914"/>
    </source>
</evidence>
<dbReference type="PROSITE" id="PS51123">
    <property type="entry name" value="OMPA_2"/>
    <property type="match status" value="1"/>
</dbReference>
<keyword evidence="10" id="KW-1185">Reference proteome</keyword>
<evidence type="ECO:0000256" key="1">
    <source>
        <dbReference type="ARBA" id="ARBA00004162"/>
    </source>
</evidence>
<dbReference type="Gene3D" id="3.30.1330.60">
    <property type="entry name" value="OmpA-like domain"/>
    <property type="match status" value="1"/>
</dbReference>
<dbReference type="OrthoDB" id="9815217at2"/>
<dbReference type="Pfam" id="PF13677">
    <property type="entry name" value="MotB_plug"/>
    <property type="match status" value="1"/>
</dbReference>
<keyword evidence="3" id="KW-1003">Cell membrane</keyword>